<dbReference type="RefSeq" id="XP_040775045.1">
    <property type="nucleotide sequence ID" value="XM_040917324.1"/>
</dbReference>
<reference evidence="7" key="1">
    <citation type="journal article" date="2020" name="Phytopathology">
        <title>Genome sequence of the chestnut blight fungus Cryphonectria parasitica EP155: A fundamental resource for an archetypical invasive plant pathogen.</title>
        <authorList>
            <person name="Crouch J.A."/>
            <person name="Dawe A."/>
            <person name="Aerts A."/>
            <person name="Barry K."/>
            <person name="Churchill A.C.L."/>
            <person name="Grimwood J."/>
            <person name="Hillman B."/>
            <person name="Milgroom M.G."/>
            <person name="Pangilinan J."/>
            <person name="Smith M."/>
            <person name="Salamov A."/>
            <person name="Schmutz J."/>
            <person name="Yadav J."/>
            <person name="Grigoriev I.V."/>
            <person name="Nuss D."/>
        </authorList>
    </citation>
    <scope>NUCLEOTIDE SEQUENCE</scope>
    <source>
        <strain evidence="7">EP155</strain>
    </source>
</reference>
<evidence type="ECO:0000313" key="7">
    <source>
        <dbReference type="EMBL" id="KAF3764084.1"/>
    </source>
</evidence>
<proteinExistence type="predicted"/>
<gene>
    <name evidence="7" type="ORF">M406DRAFT_259842</name>
</gene>
<dbReference type="GO" id="GO:0006351">
    <property type="term" value="P:DNA-templated transcription"/>
    <property type="evidence" value="ECO:0007669"/>
    <property type="project" value="InterPro"/>
</dbReference>
<dbReference type="Pfam" id="PF04082">
    <property type="entry name" value="Fungal_trans"/>
    <property type="match status" value="1"/>
</dbReference>
<evidence type="ECO:0000256" key="3">
    <source>
        <dbReference type="ARBA" id="ARBA00023015"/>
    </source>
</evidence>
<accession>A0A9P4Y047</accession>
<dbReference type="GO" id="GO:0005634">
    <property type="term" value="C:nucleus"/>
    <property type="evidence" value="ECO:0007669"/>
    <property type="project" value="UniProtKB-SubCell"/>
</dbReference>
<dbReference type="PANTHER" id="PTHR47338:SF10">
    <property type="entry name" value="TRANSCRIPTION FACTOR DOMAIN-CONTAINING PROTEIN-RELATED"/>
    <property type="match status" value="1"/>
</dbReference>
<dbReference type="OrthoDB" id="3862662at2759"/>
<dbReference type="InterPro" id="IPR007219">
    <property type="entry name" value="XnlR_reg_dom"/>
</dbReference>
<keyword evidence="4" id="KW-0804">Transcription</keyword>
<dbReference type="GeneID" id="63834453"/>
<feature type="domain" description="Xylanolytic transcriptional activator regulatory" evidence="6">
    <location>
        <begin position="109"/>
        <end position="190"/>
    </location>
</feature>
<keyword evidence="5" id="KW-0539">Nucleus</keyword>
<keyword evidence="8" id="KW-1185">Reference proteome</keyword>
<evidence type="ECO:0000259" key="6">
    <source>
        <dbReference type="SMART" id="SM00906"/>
    </source>
</evidence>
<dbReference type="AlphaFoldDB" id="A0A9P4Y047"/>
<dbReference type="PANTHER" id="PTHR47338">
    <property type="entry name" value="ZN(II)2CYS6 TRANSCRIPTION FACTOR (EUROFUNG)-RELATED"/>
    <property type="match status" value="1"/>
</dbReference>
<evidence type="ECO:0000313" key="8">
    <source>
        <dbReference type="Proteomes" id="UP000803844"/>
    </source>
</evidence>
<name>A0A9P4Y047_CRYP1</name>
<evidence type="ECO:0000256" key="1">
    <source>
        <dbReference type="ARBA" id="ARBA00004123"/>
    </source>
</evidence>
<dbReference type="EMBL" id="MU032348">
    <property type="protein sequence ID" value="KAF3764084.1"/>
    <property type="molecule type" value="Genomic_DNA"/>
</dbReference>
<dbReference type="GO" id="GO:0003677">
    <property type="term" value="F:DNA binding"/>
    <property type="evidence" value="ECO:0007669"/>
    <property type="project" value="InterPro"/>
</dbReference>
<protein>
    <recommendedName>
        <fullName evidence="6">Xylanolytic transcriptional activator regulatory domain-containing protein</fullName>
    </recommendedName>
</protein>
<dbReference type="GO" id="GO:0008270">
    <property type="term" value="F:zinc ion binding"/>
    <property type="evidence" value="ECO:0007669"/>
    <property type="project" value="InterPro"/>
</dbReference>
<dbReference type="InterPro" id="IPR050815">
    <property type="entry name" value="TF_fung"/>
</dbReference>
<evidence type="ECO:0000256" key="2">
    <source>
        <dbReference type="ARBA" id="ARBA00022723"/>
    </source>
</evidence>
<dbReference type="SMART" id="SM00906">
    <property type="entry name" value="Fungal_trans"/>
    <property type="match status" value="1"/>
</dbReference>
<comment type="subcellular location">
    <subcellularLocation>
        <location evidence="1">Nucleus</location>
    </subcellularLocation>
</comment>
<dbReference type="CDD" id="cd12148">
    <property type="entry name" value="fungal_TF_MHR"/>
    <property type="match status" value="1"/>
</dbReference>
<organism evidence="7 8">
    <name type="scientific">Cryphonectria parasitica (strain ATCC 38755 / EP155)</name>
    <dbReference type="NCBI Taxonomy" id="660469"/>
    <lineage>
        <taxon>Eukaryota</taxon>
        <taxon>Fungi</taxon>
        <taxon>Dikarya</taxon>
        <taxon>Ascomycota</taxon>
        <taxon>Pezizomycotina</taxon>
        <taxon>Sordariomycetes</taxon>
        <taxon>Sordariomycetidae</taxon>
        <taxon>Diaporthales</taxon>
        <taxon>Cryphonectriaceae</taxon>
        <taxon>Cryphonectria-Endothia species complex</taxon>
        <taxon>Cryphonectria</taxon>
    </lineage>
</organism>
<comment type="caution">
    <text evidence="7">The sequence shown here is derived from an EMBL/GenBank/DDBJ whole genome shotgun (WGS) entry which is preliminary data.</text>
</comment>
<keyword evidence="2" id="KW-0479">Metal-binding</keyword>
<dbReference type="GO" id="GO:0000981">
    <property type="term" value="F:DNA-binding transcription factor activity, RNA polymerase II-specific"/>
    <property type="evidence" value="ECO:0007669"/>
    <property type="project" value="InterPro"/>
</dbReference>
<keyword evidence="3" id="KW-0805">Transcription regulation</keyword>
<dbReference type="Proteomes" id="UP000803844">
    <property type="component" value="Unassembled WGS sequence"/>
</dbReference>
<sequence length="528" mass="60310">MVAINIFHEPSFHEKLKKSPSLAQTSALLAAIAGYAIRFLPLENDSEVEKDMQQVKPEMRTPEFFVNMALQLIDQALSDCGDEPPDLCVLQALILATHCQLTQGVLGRAWRSLGLCVRLAYELNLHLLDSTSTFSQSPENTELWSEDEEKRRAWWAIWEMDVFASSIRRTPTAIDWMQMEVLLPVPDIYWHSNSPTRSCFFEQDPTRRWKTLHESGNQSPKAWFIVINSFMKDGQSISCPRGVPSINNPHSRRESARGYHCDDVEKSQQKLETLANAVHCFIRVLPDHLRYRQQYLSFEARLPGEIESCRQLHCSIYNIYAMTQLARLMIYRYDVFGSQTQAPPSMLLGALGTRYFTALQDEGASELSQYFEAADNVLTIVNRSCENHVQYINPFLSSTIWLAAAVQLVRKQLEGPGTKTALIKTRFDLLYLTYTQFASFWGAKTSMQQDLESLEVQLESCNPEDALLPASQNRWSHHRLNQQYNPDLSNLEHSISQTGLYSSPCEHRGEWCLVFGLASTLPLKQLLT</sequence>
<evidence type="ECO:0000256" key="4">
    <source>
        <dbReference type="ARBA" id="ARBA00023163"/>
    </source>
</evidence>
<evidence type="ECO:0000256" key="5">
    <source>
        <dbReference type="ARBA" id="ARBA00023242"/>
    </source>
</evidence>